<keyword evidence="2" id="KW-0936">Ethylene signaling pathway</keyword>
<dbReference type="InterPro" id="IPR001471">
    <property type="entry name" value="AP2/ERF_dom"/>
</dbReference>
<evidence type="ECO:0000256" key="7">
    <source>
        <dbReference type="ARBA" id="ARBA00023242"/>
    </source>
</evidence>
<dbReference type="PANTHER" id="PTHR31657">
    <property type="entry name" value="ETHYLENE-RESPONSIVE TRANSCRIPTION FACTOR ERF061"/>
    <property type="match status" value="1"/>
</dbReference>
<dbReference type="EMBL" id="MK874712">
    <property type="protein sequence ID" value="QCI62100.1"/>
    <property type="molecule type" value="Genomic_DNA"/>
</dbReference>
<dbReference type="Pfam" id="PF00847">
    <property type="entry name" value="AP2"/>
    <property type="match status" value="1"/>
</dbReference>
<dbReference type="SMART" id="SM00380">
    <property type="entry name" value="AP2"/>
    <property type="match status" value="1"/>
</dbReference>
<proteinExistence type="evidence at transcript level"/>
<dbReference type="PANTHER" id="PTHR31657:SF78">
    <property type="entry name" value="ETHYLENE-RESPONSIVE TRANSCRIPTION FACTOR ERF060"/>
    <property type="match status" value="1"/>
</dbReference>
<dbReference type="PRINTS" id="PR00367">
    <property type="entry name" value="ETHRSPELEMNT"/>
</dbReference>
<evidence type="ECO:0000256" key="6">
    <source>
        <dbReference type="ARBA" id="ARBA00023163"/>
    </source>
</evidence>
<dbReference type="EMBL" id="MK874707">
    <property type="protein sequence ID" value="QCI62095.1"/>
    <property type="molecule type" value="Genomic_DNA"/>
</dbReference>
<evidence type="ECO:0000256" key="1">
    <source>
        <dbReference type="ARBA" id="ARBA00004123"/>
    </source>
</evidence>
<dbReference type="EMBL" id="MK874713">
    <property type="protein sequence ID" value="QCI62101.1"/>
    <property type="molecule type" value="Genomic_DNA"/>
</dbReference>
<keyword evidence="5" id="KW-0010">Activator</keyword>
<accession>A0A168T425</accession>
<evidence type="ECO:0000256" key="8">
    <source>
        <dbReference type="ARBA" id="ARBA00024343"/>
    </source>
</evidence>
<dbReference type="GO" id="GO:0005634">
    <property type="term" value="C:nucleus"/>
    <property type="evidence" value="ECO:0007669"/>
    <property type="project" value="UniProtKB-SubCell"/>
</dbReference>
<dbReference type="GO" id="GO:0000976">
    <property type="term" value="F:transcription cis-regulatory region binding"/>
    <property type="evidence" value="ECO:0007669"/>
    <property type="project" value="UniProtKB-ARBA"/>
</dbReference>
<dbReference type="EMBL" id="MK874717">
    <property type="protein sequence ID" value="QCI62105.1"/>
    <property type="molecule type" value="Genomic_DNA"/>
</dbReference>
<reference evidence="12" key="2">
    <citation type="journal article" date="2019" name="Int J Genomics">
        <title>DREB Genes from Common Bean (Phaseolus vulgaris L.) Show Broad to Specific Abiotic Stress Responses and Distinct Levels of Nucleotide Diversity.</title>
        <authorList>
            <person name="Konzen E.R."/>
            <person name="Recchia G.H."/>
            <person name="Cassieri F."/>
            <person name="Caldas D.G.G."/>
            <person name="Mier-y-Teran J.C.B."/>
            <person name="Gepts P."/>
            <person name="Tsai S.M."/>
        </authorList>
    </citation>
    <scope>NUCLEOTIDE SEQUENCE</scope>
</reference>
<dbReference type="EMBL" id="MK874708">
    <property type="protein sequence ID" value="QCI62096.1"/>
    <property type="molecule type" value="Genomic_DNA"/>
</dbReference>
<comment type="subcellular location">
    <subcellularLocation>
        <location evidence="1">Nucleus</location>
    </subcellularLocation>
</comment>
<keyword evidence="6" id="KW-0804">Transcription</keyword>
<dbReference type="EMBL" id="KX147642">
    <property type="protein sequence ID" value="ANC70167.1"/>
    <property type="molecule type" value="mRNA"/>
</dbReference>
<dbReference type="CDD" id="cd00018">
    <property type="entry name" value="AP2"/>
    <property type="match status" value="1"/>
</dbReference>
<dbReference type="EMBL" id="MK874719">
    <property type="protein sequence ID" value="QCI62107.1"/>
    <property type="molecule type" value="Genomic_DNA"/>
</dbReference>
<feature type="region of interest" description="Disordered" evidence="9">
    <location>
        <begin position="39"/>
        <end position="61"/>
    </location>
</feature>
<reference evidence="11" key="1">
    <citation type="submission" date="2016-04" db="EMBL/GenBank/DDBJ databases">
        <title>Genome-wide investigation, phylogeny and expression profiling of novel genes from the DREB subfamily in common bean (Phaseolus vulgaris L.).</title>
        <authorList>
            <person name="Konzen E.R."/>
            <person name="Tsai S.M."/>
        </authorList>
    </citation>
    <scope>NUCLEOTIDE SEQUENCE</scope>
</reference>
<organism evidence="11">
    <name type="scientific">Phaseolus vulgaris</name>
    <name type="common">Kidney bean</name>
    <name type="synonym">French bean</name>
    <dbReference type="NCBI Taxonomy" id="3885"/>
    <lineage>
        <taxon>Eukaryota</taxon>
        <taxon>Viridiplantae</taxon>
        <taxon>Streptophyta</taxon>
        <taxon>Embryophyta</taxon>
        <taxon>Tracheophyta</taxon>
        <taxon>Spermatophyta</taxon>
        <taxon>Magnoliopsida</taxon>
        <taxon>eudicotyledons</taxon>
        <taxon>Gunneridae</taxon>
        <taxon>Pentapetalae</taxon>
        <taxon>rosids</taxon>
        <taxon>fabids</taxon>
        <taxon>Fabales</taxon>
        <taxon>Fabaceae</taxon>
        <taxon>Papilionoideae</taxon>
        <taxon>50 kb inversion clade</taxon>
        <taxon>NPAAA clade</taxon>
        <taxon>indigoferoid/millettioid clade</taxon>
        <taxon>Phaseoleae</taxon>
        <taxon>Phaseolus</taxon>
    </lineage>
</organism>
<evidence type="ECO:0000256" key="2">
    <source>
        <dbReference type="ARBA" id="ARBA00022745"/>
    </source>
</evidence>
<gene>
    <name evidence="11" type="primary">DREB6B</name>
</gene>
<evidence type="ECO:0000259" key="10">
    <source>
        <dbReference type="PROSITE" id="PS51032"/>
    </source>
</evidence>
<evidence type="ECO:0000313" key="12">
    <source>
        <dbReference type="EMBL" id="QCI62095.1"/>
    </source>
</evidence>
<dbReference type="AlphaFoldDB" id="A0A168T425"/>
<dbReference type="GO" id="GO:0003700">
    <property type="term" value="F:DNA-binding transcription factor activity"/>
    <property type="evidence" value="ECO:0007669"/>
    <property type="project" value="InterPro"/>
</dbReference>
<feature type="domain" description="AP2/ERF" evidence="10">
    <location>
        <begin position="122"/>
        <end position="179"/>
    </location>
</feature>
<keyword evidence="3" id="KW-0805">Transcription regulation</keyword>
<dbReference type="FunFam" id="3.30.730.10:FF:000001">
    <property type="entry name" value="Ethylene-responsive transcription factor 2"/>
    <property type="match status" value="1"/>
</dbReference>
<dbReference type="InterPro" id="IPR016177">
    <property type="entry name" value="DNA-bd_dom_sf"/>
</dbReference>
<dbReference type="Gene3D" id="3.30.730.10">
    <property type="entry name" value="AP2/ERF domain"/>
    <property type="match status" value="1"/>
</dbReference>
<dbReference type="GO" id="GO:0009873">
    <property type="term" value="P:ethylene-activated signaling pathway"/>
    <property type="evidence" value="ECO:0007669"/>
    <property type="project" value="UniProtKB-KW"/>
</dbReference>
<name>A0A168T425_PHAVU</name>
<evidence type="ECO:0000256" key="5">
    <source>
        <dbReference type="ARBA" id="ARBA00023159"/>
    </source>
</evidence>
<keyword evidence="4" id="KW-0238">DNA-binding</keyword>
<dbReference type="PROSITE" id="PS51032">
    <property type="entry name" value="AP2_ERF"/>
    <property type="match status" value="1"/>
</dbReference>
<sequence>MGTAIDMYNNTNIVPDFLDPYSEELMRALEPFMKTDYFSASSNSASPSRQSHPSSLISSTSYSSPNQIKLNQLTSDQILQIQAQVGIQHHVGHSNHRLNQAQLGPKRVPMKHGGAAAKAAKLYRGVRQRHWGKWVAEIRLQKNRTRLWLGTFDTGEEAALAYDNAAFKLRGEFARLNFPHLRHQGAFVFGDFGDYKPLPSSVDSKLQAICESMGKQEQKKCCSVEDVKPEVDAAAELAPVESDVAQSNVCPELDNIKVENVNENPMLSWPVSGESSSPESGFTFLDLSDFSYSNYEWDEIESFGLEKYPSVEIDWAAI</sequence>
<dbReference type="InterPro" id="IPR036955">
    <property type="entry name" value="AP2/ERF_dom_sf"/>
</dbReference>
<dbReference type="EMBL" id="MK874718">
    <property type="protein sequence ID" value="QCI62106.1"/>
    <property type="molecule type" value="Genomic_DNA"/>
</dbReference>
<dbReference type="EMBL" id="MK874710">
    <property type="protein sequence ID" value="QCI62098.1"/>
    <property type="molecule type" value="Genomic_DNA"/>
</dbReference>
<dbReference type="SUPFAM" id="SSF54171">
    <property type="entry name" value="DNA-binding domain"/>
    <property type="match status" value="1"/>
</dbReference>
<keyword evidence="7" id="KW-0539">Nucleus</keyword>
<evidence type="ECO:0000256" key="9">
    <source>
        <dbReference type="SAM" id="MobiDB-lite"/>
    </source>
</evidence>
<evidence type="ECO:0000256" key="3">
    <source>
        <dbReference type="ARBA" id="ARBA00023015"/>
    </source>
</evidence>
<evidence type="ECO:0000313" key="11">
    <source>
        <dbReference type="EMBL" id="ANC70167.1"/>
    </source>
</evidence>
<dbReference type="InterPro" id="IPR051758">
    <property type="entry name" value="ERF/AP2-like"/>
</dbReference>
<comment type="similarity">
    <text evidence="8">Belongs to the AP2/ERF transcription factor family. ERF subfamily.</text>
</comment>
<protein>
    <submittedName>
        <fullName evidence="11 12">DREB6B</fullName>
    </submittedName>
</protein>
<dbReference type="EMBL" id="MK874720">
    <property type="protein sequence ID" value="QCI62108.1"/>
    <property type="molecule type" value="Genomic_DNA"/>
</dbReference>
<evidence type="ECO:0000256" key="4">
    <source>
        <dbReference type="ARBA" id="ARBA00023125"/>
    </source>
</evidence>
<dbReference type="EMBL" id="MK874723">
    <property type="protein sequence ID" value="QCI62111.1"/>
    <property type="molecule type" value="Genomic_DNA"/>
</dbReference>